<dbReference type="InterPro" id="IPR042197">
    <property type="entry name" value="Apaf_helical"/>
</dbReference>
<dbReference type="GO" id="GO:0002758">
    <property type="term" value="P:innate immune response-activating signaling pathway"/>
    <property type="evidence" value="ECO:0007669"/>
    <property type="project" value="UniProtKB-ARBA"/>
</dbReference>
<keyword evidence="4" id="KW-0547">Nucleotide-binding</keyword>
<dbReference type="Pfam" id="PF18052">
    <property type="entry name" value="Rx_N"/>
    <property type="match status" value="1"/>
</dbReference>
<dbReference type="PRINTS" id="PR00364">
    <property type="entry name" value="DISEASERSIST"/>
</dbReference>
<evidence type="ECO:0000313" key="12">
    <source>
        <dbReference type="EMBL" id="EEE62866.1"/>
    </source>
</evidence>
<feature type="domain" description="Disease resistance protein winged helix" evidence="10">
    <location>
        <begin position="426"/>
        <end position="497"/>
    </location>
</feature>
<dbReference type="Pfam" id="PF23559">
    <property type="entry name" value="WHD_DRP"/>
    <property type="match status" value="1"/>
</dbReference>
<dbReference type="Gene3D" id="3.80.10.10">
    <property type="entry name" value="Ribonuclease Inhibitor"/>
    <property type="match status" value="1"/>
</dbReference>
<dbReference type="GO" id="GO:0009626">
    <property type="term" value="P:plant-type hypersensitive response"/>
    <property type="evidence" value="ECO:0007669"/>
    <property type="project" value="UniProtKB-ARBA"/>
</dbReference>
<dbReference type="Gene3D" id="1.20.5.4130">
    <property type="match status" value="1"/>
</dbReference>
<name>B9FJ98_ORYSJ</name>
<evidence type="ECO:0000259" key="10">
    <source>
        <dbReference type="Pfam" id="PF23559"/>
    </source>
</evidence>
<dbReference type="InterPro" id="IPR044974">
    <property type="entry name" value="Disease_R_plants"/>
</dbReference>
<dbReference type="InterPro" id="IPR055414">
    <property type="entry name" value="LRR_R13L4/SHOC2-like"/>
</dbReference>
<feature type="domain" description="NB-ARC" evidence="8">
    <location>
        <begin position="173"/>
        <end position="344"/>
    </location>
</feature>
<evidence type="ECO:0000259" key="9">
    <source>
        <dbReference type="Pfam" id="PF18052"/>
    </source>
</evidence>
<dbReference type="GO" id="GO:0043531">
    <property type="term" value="F:ADP binding"/>
    <property type="evidence" value="ECO:0007669"/>
    <property type="project" value="InterPro"/>
</dbReference>
<evidence type="ECO:0000259" key="11">
    <source>
        <dbReference type="Pfam" id="PF23598"/>
    </source>
</evidence>
<keyword evidence="5" id="KW-0611">Plant defense</keyword>
<dbReference type="AlphaFoldDB" id="B9FJ98"/>
<evidence type="ECO:0000256" key="3">
    <source>
        <dbReference type="ARBA" id="ARBA00022737"/>
    </source>
</evidence>
<dbReference type="Gene3D" id="1.10.10.10">
    <property type="entry name" value="Winged helix-like DNA-binding domain superfamily/Winged helix DNA-binding domain"/>
    <property type="match status" value="1"/>
</dbReference>
<dbReference type="CDD" id="cd14798">
    <property type="entry name" value="RX-CC_like"/>
    <property type="match status" value="1"/>
</dbReference>
<dbReference type="PANTHER" id="PTHR23155:SF1167">
    <property type="entry name" value="OS08G0412100 PROTEIN"/>
    <property type="match status" value="1"/>
</dbReference>
<dbReference type="Proteomes" id="UP000007752">
    <property type="component" value="Chromosome 5"/>
</dbReference>
<dbReference type="Pfam" id="PF00931">
    <property type="entry name" value="NB-ARC"/>
    <property type="match status" value="1"/>
</dbReference>
<sequence>MAGAFVSASVGVLNPLLTKLSALVEGEYKLLKSVKKDIIFLRNELSSISVLLEHLSTKEDKLDGPTKEWRNNMLELAYDIEDCIDLFIHKLSCGDANANFVQKIGSKIKKLWGKHQITECIQELKNRVMEEDQRRKRNQIDDFISEPSVVEIDPRLPALYEEVERLVGIDGPREKIIKWIMTKGKPLEQRKVVSIVGLGGLGKTTLANEVYKTIQGDFKCITFVSISRTPNIRKILVDMLKGLGSNGDVSEDEQNLISHLRGFLKDKRYLIVFDDIWDIGAWKVVNCAFPENNLGSIIITTTRNTAVAEACSRTTSEGYLHSMQPLEEQDSQRLFYRRAFNSESCCPPHLEDISHAIISKCRSLPLAIISIASLLSIKPDTEDQWMQVHNSIGVTLNSDVEVRKILMLSYYDLPYPLKNCLLYLSMYPEDYVIDRQELIWRWIAEGFIIEAKGKTREQVGENYFNELINRSLIQPVYIQYDGRASCCRVHDIVLDLIISLSTGQNFVTIVHEQQHWSSFKKIRRTWFPSNGTDNRIVKEITNNCSHVRSLFFDSPKPEQIPQFKKCHALRVLVLDGCMSLESQHINSLTYLFQLKYLKLNVANVTEMPKDIGRLQQLETLIIRGGGHVNEINIPSSVCRLQKLERLIVDYPMRLPDEIGFLQALEMLSLFYNIEYSIKCLQELRRLTRLRYLRIRTPFGGDVARFERYKDAFYMTLDELGKNSLQSLHVHVTTKFSDTLMDSCCSSAPGLRELSTSGVGISKLSEQMISLSNLAYLVIFYNTRSNDQKDINLLGCIPKLLYLKVIFAQGWEDGLTVGCGGFPCLKELMFRHSRLHWLLFEPGAMPKLQRLSIELFAQKAASKLGDVKALEDAIRNVASIQTRCLTLEILRRYEDEMVKEDEEEQLKGSTEGGGTEEHHIQQPLIIVGNQKRWKPVLFGNSDKVQAS</sequence>
<evidence type="ECO:0000259" key="8">
    <source>
        <dbReference type="Pfam" id="PF00931"/>
    </source>
</evidence>
<evidence type="ECO:0000256" key="6">
    <source>
        <dbReference type="ARBA" id="ARBA00023054"/>
    </source>
</evidence>
<evidence type="ECO:0000256" key="2">
    <source>
        <dbReference type="ARBA" id="ARBA00022614"/>
    </source>
</evidence>
<feature type="domain" description="Disease resistance N-terminal" evidence="9">
    <location>
        <begin position="12"/>
        <end position="99"/>
    </location>
</feature>
<evidence type="ECO:0000256" key="5">
    <source>
        <dbReference type="ARBA" id="ARBA00022821"/>
    </source>
</evidence>
<dbReference type="FunFam" id="1.10.10.10:FF:000322">
    <property type="entry name" value="Probable disease resistance protein At1g63360"/>
    <property type="match status" value="1"/>
</dbReference>
<dbReference type="GO" id="GO:0042742">
    <property type="term" value="P:defense response to bacterium"/>
    <property type="evidence" value="ECO:0007669"/>
    <property type="project" value="UniProtKB-ARBA"/>
</dbReference>
<dbReference type="FunFam" id="3.40.50.300:FF:001091">
    <property type="entry name" value="Probable disease resistance protein At1g61300"/>
    <property type="match status" value="1"/>
</dbReference>
<dbReference type="InterPro" id="IPR041118">
    <property type="entry name" value="Rx_N"/>
</dbReference>
<dbReference type="Gene3D" id="3.40.50.300">
    <property type="entry name" value="P-loop containing nucleotide triphosphate hydrolases"/>
    <property type="match status" value="1"/>
</dbReference>
<keyword evidence="3" id="KW-0677">Repeat</keyword>
<organism evidence="12">
    <name type="scientific">Oryza sativa subsp. japonica</name>
    <name type="common">Rice</name>
    <dbReference type="NCBI Taxonomy" id="39947"/>
    <lineage>
        <taxon>Eukaryota</taxon>
        <taxon>Viridiplantae</taxon>
        <taxon>Streptophyta</taxon>
        <taxon>Embryophyta</taxon>
        <taxon>Tracheophyta</taxon>
        <taxon>Spermatophyta</taxon>
        <taxon>Magnoliopsida</taxon>
        <taxon>Liliopsida</taxon>
        <taxon>Poales</taxon>
        <taxon>Poaceae</taxon>
        <taxon>BOP clade</taxon>
        <taxon>Oryzoideae</taxon>
        <taxon>Oryzeae</taxon>
        <taxon>Oryzinae</taxon>
        <taxon>Oryza</taxon>
        <taxon>Oryza sativa</taxon>
    </lineage>
</organism>
<dbReference type="InterPro" id="IPR002182">
    <property type="entry name" value="NB-ARC"/>
</dbReference>
<evidence type="ECO:0000256" key="1">
    <source>
        <dbReference type="ARBA" id="ARBA00008894"/>
    </source>
</evidence>
<protein>
    <submittedName>
        <fullName evidence="12">Uncharacterized protein</fullName>
    </submittedName>
</protein>
<dbReference type="InterPro" id="IPR058922">
    <property type="entry name" value="WHD_DRP"/>
</dbReference>
<dbReference type="InterPro" id="IPR036388">
    <property type="entry name" value="WH-like_DNA-bd_sf"/>
</dbReference>
<evidence type="ECO:0000256" key="4">
    <source>
        <dbReference type="ARBA" id="ARBA00022741"/>
    </source>
</evidence>
<proteinExistence type="inferred from homology"/>
<dbReference type="Pfam" id="PF23598">
    <property type="entry name" value="LRR_14"/>
    <property type="match status" value="1"/>
</dbReference>
<dbReference type="InterPro" id="IPR032675">
    <property type="entry name" value="LRR_dom_sf"/>
</dbReference>
<dbReference type="InterPro" id="IPR038005">
    <property type="entry name" value="RX-like_CC"/>
</dbReference>
<evidence type="ECO:0000256" key="7">
    <source>
        <dbReference type="SAM" id="MobiDB-lite"/>
    </source>
</evidence>
<gene>
    <name evidence="12" type="ORF">OsJ_17669</name>
</gene>
<accession>B9FJ98</accession>
<dbReference type="PANTHER" id="PTHR23155">
    <property type="entry name" value="DISEASE RESISTANCE PROTEIN RP"/>
    <property type="match status" value="1"/>
</dbReference>
<feature type="region of interest" description="Disordered" evidence="7">
    <location>
        <begin position="899"/>
        <end position="918"/>
    </location>
</feature>
<reference evidence="12" key="2">
    <citation type="submission" date="2008-12" db="EMBL/GenBank/DDBJ databases">
        <title>Improved gene annotation of the rice (Oryza sativa) genomes.</title>
        <authorList>
            <person name="Wang J."/>
            <person name="Li R."/>
            <person name="Fan W."/>
            <person name="Huang Q."/>
            <person name="Zhang J."/>
            <person name="Zhou Y."/>
            <person name="Hu Y."/>
            <person name="Zi S."/>
            <person name="Li J."/>
            <person name="Ni P."/>
            <person name="Zheng H."/>
            <person name="Zhang Y."/>
            <person name="Zhao M."/>
            <person name="Hao Q."/>
            <person name="McDermott J."/>
            <person name="Samudrala R."/>
            <person name="Kristiansen K."/>
            <person name="Wong G.K.-S."/>
        </authorList>
    </citation>
    <scope>NUCLEOTIDE SEQUENCE</scope>
</reference>
<dbReference type="SUPFAM" id="SSF52058">
    <property type="entry name" value="L domain-like"/>
    <property type="match status" value="1"/>
</dbReference>
<feature type="domain" description="Disease resistance R13L4/SHOC-2-like LRR" evidence="11">
    <location>
        <begin position="546"/>
        <end position="886"/>
    </location>
</feature>
<dbReference type="SUPFAM" id="SSF52540">
    <property type="entry name" value="P-loop containing nucleoside triphosphate hydrolases"/>
    <property type="match status" value="1"/>
</dbReference>
<reference evidence="12" key="1">
    <citation type="journal article" date="2005" name="PLoS Biol.">
        <title>The genomes of Oryza sativa: a history of duplications.</title>
        <authorList>
            <person name="Yu J."/>
            <person name="Wang J."/>
            <person name="Lin W."/>
            <person name="Li S."/>
            <person name="Li H."/>
            <person name="Zhou J."/>
            <person name="Ni P."/>
            <person name="Dong W."/>
            <person name="Hu S."/>
            <person name="Zeng C."/>
            <person name="Zhang J."/>
            <person name="Zhang Y."/>
            <person name="Li R."/>
            <person name="Xu Z."/>
            <person name="Li S."/>
            <person name="Li X."/>
            <person name="Zheng H."/>
            <person name="Cong L."/>
            <person name="Lin L."/>
            <person name="Yin J."/>
            <person name="Geng J."/>
            <person name="Li G."/>
            <person name="Shi J."/>
            <person name="Liu J."/>
            <person name="Lv H."/>
            <person name="Li J."/>
            <person name="Wang J."/>
            <person name="Deng Y."/>
            <person name="Ran L."/>
            <person name="Shi X."/>
            <person name="Wang X."/>
            <person name="Wu Q."/>
            <person name="Li C."/>
            <person name="Ren X."/>
            <person name="Wang J."/>
            <person name="Wang X."/>
            <person name="Li D."/>
            <person name="Liu D."/>
            <person name="Zhang X."/>
            <person name="Ji Z."/>
            <person name="Zhao W."/>
            <person name="Sun Y."/>
            <person name="Zhang Z."/>
            <person name="Bao J."/>
            <person name="Han Y."/>
            <person name="Dong L."/>
            <person name="Ji J."/>
            <person name="Chen P."/>
            <person name="Wu S."/>
            <person name="Liu J."/>
            <person name="Xiao Y."/>
            <person name="Bu D."/>
            <person name="Tan J."/>
            <person name="Yang L."/>
            <person name="Ye C."/>
            <person name="Zhang J."/>
            <person name="Xu J."/>
            <person name="Zhou Y."/>
            <person name="Yu Y."/>
            <person name="Zhang B."/>
            <person name="Zhuang S."/>
            <person name="Wei H."/>
            <person name="Liu B."/>
            <person name="Lei M."/>
            <person name="Yu H."/>
            <person name="Li Y."/>
            <person name="Xu H."/>
            <person name="Wei S."/>
            <person name="He X."/>
            <person name="Fang L."/>
            <person name="Zhang Z."/>
            <person name="Zhang Y."/>
            <person name="Huang X."/>
            <person name="Su Z."/>
            <person name="Tong W."/>
            <person name="Li J."/>
            <person name="Tong Z."/>
            <person name="Li S."/>
            <person name="Ye J."/>
            <person name="Wang L."/>
            <person name="Fang L."/>
            <person name="Lei T."/>
            <person name="Chen C."/>
            <person name="Chen H."/>
            <person name="Xu Z."/>
            <person name="Li H."/>
            <person name="Huang H."/>
            <person name="Zhang F."/>
            <person name="Xu H."/>
            <person name="Li N."/>
            <person name="Zhao C."/>
            <person name="Li S."/>
            <person name="Dong L."/>
            <person name="Huang Y."/>
            <person name="Li L."/>
            <person name="Xi Y."/>
            <person name="Qi Q."/>
            <person name="Li W."/>
            <person name="Zhang B."/>
            <person name="Hu W."/>
            <person name="Zhang Y."/>
            <person name="Tian X."/>
            <person name="Jiao Y."/>
            <person name="Liang X."/>
            <person name="Jin J."/>
            <person name="Gao L."/>
            <person name="Zheng W."/>
            <person name="Hao B."/>
            <person name="Liu S."/>
            <person name="Wang W."/>
            <person name="Yuan L."/>
            <person name="Cao M."/>
            <person name="McDermott J."/>
            <person name="Samudrala R."/>
            <person name="Wang J."/>
            <person name="Wong G.K."/>
            <person name="Yang H."/>
        </authorList>
    </citation>
    <scope>NUCLEOTIDE SEQUENCE [LARGE SCALE GENOMIC DNA]</scope>
</reference>
<keyword evidence="2" id="KW-0433">Leucine-rich repeat</keyword>
<dbReference type="InterPro" id="IPR027417">
    <property type="entry name" value="P-loop_NTPase"/>
</dbReference>
<keyword evidence="6" id="KW-0175">Coiled coil</keyword>
<dbReference type="EMBL" id="CM000142">
    <property type="protein sequence ID" value="EEE62866.1"/>
    <property type="molecule type" value="Genomic_DNA"/>
</dbReference>
<dbReference type="Gene3D" id="1.10.8.430">
    <property type="entry name" value="Helical domain of apoptotic protease-activating factors"/>
    <property type="match status" value="1"/>
</dbReference>
<comment type="similarity">
    <text evidence="1">Belongs to the disease resistance NB-LRR family.</text>
</comment>